<feature type="transmembrane region" description="Helical" evidence="1">
    <location>
        <begin position="63"/>
        <end position="82"/>
    </location>
</feature>
<keyword evidence="1" id="KW-0812">Transmembrane</keyword>
<sequence>MQNSRPFYSKYGEFFIALMILICIFSIATYLGKDGWGEQSTKGIGKPSRWCEMTQPGLVREPINTFSNLGFIVIGLLILIQIGRDENRATQSTNNPIIGRDLYAQFYGIAVIFLGPGSMAMHATHTNWGGWIDRVSMVCYI</sequence>
<keyword evidence="1" id="KW-0472">Membrane</keyword>
<keyword evidence="1" id="KW-1133">Transmembrane helix</keyword>
<gene>
    <name evidence="2" type="ORF">METZ01_LOCUS393128</name>
</gene>
<feature type="transmembrane region" description="Helical" evidence="1">
    <location>
        <begin position="12"/>
        <end position="32"/>
    </location>
</feature>
<name>A0A382V1A3_9ZZZZ</name>
<proteinExistence type="predicted"/>
<dbReference type="AlphaFoldDB" id="A0A382V1A3"/>
<feature type="transmembrane region" description="Helical" evidence="1">
    <location>
        <begin position="102"/>
        <end position="121"/>
    </location>
</feature>
<accession>A0A382V1A3</accession>
<feature type="non-terminal residue" evidence="2">
    <location>
        <position position="141"/>
    </location>
</feature>
<evidence type="ECO:0000256" key="1">
    <source>
        <dbReference type="SAM" id="Phobius"/>
    </source>
</evidence>
<evidence type="ECO:0000313" key="2">
    <source>
        <dbReference type="EMBL" id="SVD40274.1"/>
    </source>
</evidence>
<organism evidence="2">
    <name type="scientific">marine metagenome</name>
    <dbReference type="NCBI Taxonomy" id="408172"/>
    <lineage>
        <taxon>unclassified sequences</taxon>
        <taxon>metagenomes</taxon>
        <taxon>ecological metagenomes</taxon>
    </lineage>
</organism>
<reference evidence="2" key="1">
    <citation type="submission" date="2018-05" db="EMBL/GenBank/DDBJ databases">
        <authorList>
            <person name="Lanie J.A."/>
            <person name="Ng W.-L."/>
            <person name="Kazmierczak K.M."/>
            <person name="Andrzejewski T.M."/>
            <person name="Davidsen T.M."/>
            <person name="Wayne K.J."/>
            <person name="Tettelin H."/>
            <person name="Glass J.I."/>
            <person name="Rusch D."/>
            <person name="Podicherti R."/>
            <person name="Tsui H.-C.T."/>
            <person name="Winkler M.E."/>
        </authorList>
    </citation>
    <scope>NUCLEOTIDE SEQUENCE</scope>
</reference>
<dbReference type="EMBL" id="UINC01148413">
    <property type="protein sequence ID" value="SVD40274.1"/>
    <property type="molecule type" value="Genomic_DNA"/>
</dbReference>
<protein>
    <submittedName>
        <fullName evidence="2">Uncharacterized protein</fullName>
    </submittedName>
</protein>